<dbReference type="AlphaFoldDB" id="A0A368GAJ4"/>
<protein>
    <submittedName>
        <fullName evidence="1">Uncharacterized protein</fullName>
    </submittedName>
</protein>
<organism evidence="1 2">
    <name type="scientific">Ancylostoma caninum</name>
    <name type="common">Dog hookworm</name>
    <dbReference type="NCBI Taxonomy" id="29170"/>
    <lineage>
        <taxon>Eukaryota</taxon>
        <taxon>Metazoa</taxon>
        <taxon>Ecdysozoa</taxon>
        <taxon>Nematoda</taxon>
        <taxon>Chromadorea</taxon>
        <taxon>Rhabditida</taxon>
        <taxon>Rhabditina</taxon>
        <taxon>Rhabditomorpha</taxon>
        <taxon>Strongyloidea</taxon>
        <taxon>Ancylostomatidae</taxon>
        <taxon>Ancylostomatinae</taxon>
        <taxon>Ancylostoma</taxon>
    </lineage>
</organism>
<comment type="caution">
    <text evidence="1">The sequence shown here is derived from an EMBL/GenBank/DDBJ whole genome shotgun (WGS) entry which is preliminary data.</text>
</comment>
<gene>
    <name evidence="1" type="ORF">ANCCAN_12659</name>
</gene>
<evidence type="ECO:0000313" key="1">
    <source>
        <dbReference type="EMBL" id="RCN41392.1"/>
    </source>
</evidence>
<reference evidence="1 2" key="1">
    <citation type="submission" date="2014-10" db="EMBL/GenBank/DDBJ databases">
        <title>Draft genome of the hookworm Ancylostoma caninum.</title>
        <authorList>
            <person name="Mitreva M."/>
        </authorList>
    </citation>
    <scope>NUCLEOTIDE SEQUENCE [LARGE SCALE GENOMIC DNA]</scope>
    <source>
        <strain evidence="1 2">Baltimore</strain>
    </source>
</reference>
<sequence>MYELESLGIKIDKEDDEESILQFMNNYRSTIQMANGKITAGFPFLSNVPRLKDNFNGAIKRLHALLRVLQQDPQKMGLHDNVLSIPIRISLRKSGSLIETE</sequence>
<keyword evidence="2" id="KW-1185">Reference proteome</keyword>
<dbReference type="Proteomes" id="UP000252519">
    <property type="component" value="Unassembled WGS sequence"/>
</dbReference>
<accession>A0A368GAJ4</accession>
<dbReference type="STRING" id="29170.A0A368GAJ4"/>
<dbReference type="EMBL" id="JOJR01000238">
    <property type="protein sequence ID" value="RCN41392.1"/>
    <property type="molecule type" value="Genomic_DNA"/>
</dbReference>
<evidence type="ECO:0000313" key="2">
    <source>
        <dbReference type="Proteomes" id="UP000252519"/>
    </source>
</evidence>
<name>A0A368GAJ4_ANCCA</name>
<dbReference type="OrthoDB" id="5851721at2759"/>
<proteinExistence type="predicted"/>